<evidence type="ECO:0000256" key="1">
    <source>
        <dbReference type="ARBA" id="ARBA00007924"/>
    </source>
</evidence>
<dbReference type="PANTHER" id="PTHR37550:SF3">
    <property type="entry name" value="ANTITOXIN VAPB1"/>
    <property type="match status" value="1"/>
</dbReference>
<dbReference type="AlphaFoldDB" id="A0A554XBZ3"/>
<comment type="caution">
    <text evidence="4">The sequence shown here is derived from an EMBL/GenBank/DDBJ whole genome shotgun (WGS) entry which is preliminary data.</text>
</comment>
<evidence type="ECO:0000313" key="5">
    <source>
        <dbReference type="Proteomes" id="UP000317763"/>
    </source>
</evidence>
<dbReference type="PROSITE" id="PS51740">
    <property type="entry name" value="SPOVT_ABRB"/>
    <property type="match status" value="1"/>
</dbReference>
<dbReference type="SUPFAM" id="SSF89447">
    <property type="entry name" value="AbrB/MazE/MraZ-like"/>
    <property type="match status" value="1"/>
</dbReference>
<dbReference type="NCBIfam" id="NF040493">
    <property type="entry name" value="TA_anti_VapB"/>
    <property type="match status" value="1"/>
</dbReference>
<sequence length="77" mass="8685">METAKLFTTGRSQAVRLPKPYRFHGREVGIRRVGAGILLFPVDDPWSVLEQALDLFEPGFELKRDQPPPQARPEIAA</sequence>
<dbReference type="STRING" id="307486.GCA_000807215_01498"/>
<accession>A0A554XBZ3</accession>
<keyword evidence="2" id="KW-0238">DNA-binding</keyword>
<dbReference type="GO" id="GO:0003677">
    <property type="term" value="F:DNA binding"/>
    <property type="evidence" value="ECO:0007669"/>
    <property type="project" value="UniProtKB-UniRule"/>
</dbReference>
<evidence type="ECO:0000259" key="3">
    <source>
        <dbReference type="PROSITE" id="PS51740"/>
    </source>
</evidence>
<dbReference type="RefSeq" id="WP_043700875.1">
    <property type="nucleotide sequence ID" value="NZ_CP083911.1"/>
</dbReference>
<organism evidence="4 5">
    <name type="scientific">Tepidimonas taiwanensis</name>
    <dbReference type="NCBI Taxonomy" id="307486"/>
    <lineage>
        <taxon>Bacteria</taxon>
        <taxon>Pseudomonadati</taxon>
        <taxon>Pseudomonadota</taxon>
        <taxon>Betaproteobacteria</taxon>
        <taxon>Burkholderiales</taxon>
        <taxon>Tepidimonas</taxon>
    </lineage>
</organism>
<gene>
    <name evidence="4" type="primary">vapB2</name>
    <name evidence="4" type="ORF">Ttaiw_00581</name>
</gene>
<keyword evidence="5" id="KW-1185">Reference proteome</keyword>
<feature type="domain" description="SpoVT-AbrB" evidence="3">
    <location>
        <begin position="4"/>
        <end position="44"/>
    </location>
</feature>
<evidence type="ECO:0000313" key="4">
    <source>
        <dbReference type="EMBL" id="TSE33328.1"/>
    </source>
</evidence>
<dbReference type="Gene3D" id="2.10.260.10">
    <property type="match status" value="1"/>
</dbReference>
<reference evidence="4 5" key="1">
    <citation type="submission" date="2019-07" db="EMBL/GenBank/DDBJ databases">
        <title>Tepidimonas taiwanensis I1-1 draft genome.</title>
        <authorList>
            <person name="Da Costa M.S."/>
            <person name="Froufe H.J.C."/>
            <person name="Egas C."/>
            <person name="Albuquerque L."/>
        </authorList>
    </citation>
    <scope>NUCLEOTIDE SEQUENCE [LARGE SCALE GENOMIC DNA]</scope>
    <source>
        <strain evidence="4 5">I1-1</strain>
    </source>
</reference>
<dbReference type="InterPro" id="IPR007159">
    <property type="entry name" value="SpoVT-AbrB_dom"/>
</dbReference>
<dbReference type="EMBL" id="VJOM01000004">
    <property type="protein sequence ID" value="TSE33328.1"/>
    <property type="molecule type" value="Genomic_DNA"/>
</dbReference>
<comment type="similarity">
    <text evidence="1">Belongs to the VapB family.</text>
</comment>
<dbReference type="InterPro" id="IPR051734">
    <property type="entry name" value="VapB_TA_antitoxins"/>
</dbReference>
<name>A0A554XBZ3_9BURK</name>
<dbReference type="InterPro" id="IPR047976">
    <property type="entry name" value="Anti_VapB2-like"/>
</dbReference>
<protein>
    <submittedName>
        <fullName evidence="4">Antitoxin VapB2</fullName>
    </submittedName>
</protein>
<proteinExistence type="inferred from homology"/>
<dbReference type="Proteomes" id="UP000317763">
    <property type="component" value="Unassembled WGS sequence"/>
</dbReference>
<evidence type="ECO:0000256" key="2">
    <source>
        <dbReference type="PROSITE-ProRule" id="PRU01076"/>
    </source>
</evidence>
<dbReference type="PANTHER" id="PTHR37550">
    <property type="entry name" value="ANTITOXIN VAPB1"/>
    <property type="match status" value="1"/>
</dbReference>
<dbReference type="InterPro" id="IPR037914">
    <property type="entry name" value="SpoVT-AbrB_sf"/>
</dbReference>
<dbReference type="OrthoDB" id="9810009at2"/>